<keyword evidence="4" id="KW-1185">Reference proteome</keyword>
<proteinExistence type="predicted"/>
<feature type="coiled-coil region" evidence="1">
    <location>
        <begin position="468"/>
        <end position="522"/>
    </location>
</feature>
<comment type="caution">
    <text evidence="3">The sequence shown here is derived from an EMBL/GenBank/DDBJ whole genome shotgun (WGS) entry which is preliminary data.</text>
</comment>
<feature type="coiled-coil region" evidence="1">
    <location>
        <begin position="357"/>
        <end position="439"/>
    </location>
</feature>
<dbReference type="AlphaFoldDB" id="A0A8J6HNV0"/>
<reference evidence="3" key="2">
    <citation type="submission" date="2021-08" db="EMBL/GenBank/DDBJ databases">
        <authorList>
            <person name="Eriksson T."/>
        </authorList>
    </citation>
    <scope>NUCLEOTIDE SEQUENCE</scope>
    <source>
        <strain evidence="3">Stoneville</strain>
        <tissue evidence="3">Whole head</tissue>
    </source>
</reference>
<protein>
    <recommendedName>
        <fullName evidence="2">DUF3668 domain-containing protein</fullName>
    </recommendedName>
</protein>
<dbReference type="InterPro" id="IPR039893">
    <property type="entry name" value="CEP120-like"/>
</dbReference>
<accession>A0A8J6HNV0</accession>
<gene>
    <name evidence="3" type="ORF">GEV33_005171</name>
</gene>
<dbReference type="GO" id="GO:1903724">
    <property type="term" value="P:positive regulation of centriole elongation"/>
    <property type="evidence" value="ECO:0007669"/>
    <property type="project" value="TreeGrafter"/>
</dbReference>
<evidence type="ECO:0000256" key="1">
    <source>
        <dbReference type="SAM" id="Coils"/>
    </source>
</evidence>
<name>A0A8J6HNV0_TENMO</name>
<dbReference type="Proteomes" id="UP000719412">
    <property type="component" value="Unassembled WGS sequence"/>
</dbReference>
<reference evidence="3" key="1">
    <citation type="journal article" date="2020" name="J Insects Food Feed">
        <title>The yellow mealworm (Tenebrio molitor) genome: a resource for the emerging insects as food and feed industry.</title>
        <authorList>
            <person name="Eriksson T."/>
            <person name="Andere A."/>
            <person name="Kelstrup H."/>
            <person name="Emery V."/>
            <person name="Picard C."/>
        </authorList>
    </citation>
    <scope>NUCLEOTIDE SEQUENCE</scope>
    <source>
        <strain evidence="3">Stoneville</strain>
        <tissue evidence="3">Whole head</tissue>
    </source>
</reference>
<dbReference type="EMBL" id="JABDTM020019137">
    <property type="protein sequence ID" value="KAH0817618.1"/>
    <property type="molecule type" value="Genomic_DNA"/>
</dbReference>
<keyword evidence="1" id="KW-0175">Coiled coil</keyword>
<evidence type="ECO:0000259" key="2">
    <source>
        <dbReference type="Pfam" id="PF12416"/>
    </source>
</evidence>
<evidence type="ECO:0000313" key="3">
    <source>
        <dbReference type="EMBL" id="KAH0817618.1"/>
    </source>
</evidence>
<dbReference type="InterPro" id="IPR035892">
    <property type="entry name" value="C2_domain_sf"/>
</dbReference>
<organism evidence="3 4">
    <name type="scientific">Tenebrio molitor</name>
    <name type="common">Yellow mealworm beetle</name>
    <dbReference type="NCBI Taxonomy" id="7067"/>
    <lineage>
        <taxon>Eukaryota</taxon>
        <taxon>Metazoa</taxon>
        <taxon>Ecdysozoa</taxon>
        <taxon>Arthropoda</taxon>
        <taxon>Hexapoda</taxon>
        <taxon>Insecta</taxon>
        <taxon>Pterygota</taxon>
        <taxon>Neoptera</taxon>
        <taxon>Endopterygota</taxon>
        <taxon>Coleoptera</taxon>
        <taxon>Polyphaga</taxon>
        <taxon>Cucujiformia</taxon>
        <taxon>Tenebrionidae</taxon>
        <taxon>Tenebrio</taxon>
    </lineage>
</organism>
<feature type="domain" description="DUF3668" evidence="2">
    <location>
        <begin position="170"/>
        <end position="289"/>
    </location>
</feature>
<dbReference type="PANTHER" id="PTHR21574">
    <property type="entry name" value="CENTROSOMAL PROTEIN OF 120 KDA"/>
    <property type="match status" value="1"/>
</dbReference>
<dbReference type="InterPro" id="IPR022136">
    <property type="entry name" value="DUF3668"/>
</dbReference>
<dbReference type="Pfam" id="PF12416">
    <property type="entry name" value="DUF3668"/>
    <property type="match status" value="1"/>
</dbReference>
<dbReference type="GO" id="GO:0005813">
    <property type="term" value="C:centrosome"/>
    <property type="evidence" value="ECO:0007669"/>
    <property type="project" value="TreeGrafter"/>
</dbReference>
<sequence>MDQLKGKVVNVVLTIQEGKGMDSIKNLTFISANFNGRILESDPVNAEDCPSFNTNLIWEIEKRDLRKIRSSNQPLRVECLSVDNQNRREKFGHVLLDLRSAQIVEDADQQVPFRWQKMIGVRNKKRNCFPELYLSLTIRSHLEMQQQESCEEVWQPEPRVEGSIPIKYLEDGYIMVGTQEESMEDYSLNILIKSAASLDLLLPEVLVFHQNNNKYCMCIKIFGIPIKTKQFSKDLHEKIDFEEKIVVRLLSTINVLKQFFKEEKFEVGFNCGSDLLGVTTVTFDGLTNLNEKLLLGACFFRFPSPNGIVPASDDGRKPSLSLEIYLIKNRNEVPALVSNLEQDVSRASGDHSEEQAKQELLRVTEEQMKELEEWKERQKAEFEEELQRTREEEFAKDREEIEVKKADLNENIKKCKELQEELQEKLDELKLSKALKKKRKSSSDLLSVIAENQKKFADCDKELLIDYISTLQNDNDTLKQIINEHKQELDNIQKTALTKEQTTNLLQELKGLEEKFEVAQQTKTPKTTNSCKINCASAEKNSTSWIVFA</sequence>
<evidence type="ECO:0000313" key="4">
    <source>
        <dbReference type="Proteomes" id="UP000719412"/>
    </source>
</evidence>
<dbReference type="PANTHER" id="PTHR21574:SF0">
    <property type="entry name" value="CENTROSOMAL PROTEIN OF 120 KDA"/>
    <property type="match status" value="1"/>
</dbReference>
<dbReference type="Gene3D" id="2.60.40.150">
    <property type="entry name" value="C2 domain"/>
    <property type="match status" value="1"/>
</dbReference>